<dbReference type="RefSeq" id="WP_201431633.1">
    <property type="nucleotide sequence ID" value="NZ_JAEQBW010000005.1"/>
</dbReference>
<comment type="caution">
    <text evidence="2">The sequence shown here is derived from an EMBL/GenBank/DDBJ whole genome shotgun (WGS) entry which is preliminary data.</text>
</comment>
<dbReference type="Pfam" id="PF09345">
    <property type="entry name" value="SiaC"/>
    <property type="match status" value="1"/>
</dbReference>
<evidence type="ECO:0000313" key="3">
    <source>
        <dbReference type="Proteomes" id="UP000611723"/>
    </source>
</evidence>
<proteinExistence type="predicted"/>
<dbReference type="InterPro" id="IPR018530">
    <property type="entry name" value="SiaC"/>
</dbReference>
<evidence type="ECO:0000313" key="2">
    <source>
        <dbReference type="EMBL" id="MBK6265960.1"/>
    </source>
</evidence>
<gene>
    <name evidence="2" type="ORF">JKA74_13035</name>
</gene>
<keyword evidence="3" id="KW-1185">Reference proteome</keyword>
<sequence>MFRMSGTHQRPTVVIDIEKGFFELSGSSIPENPMEVFSPIFDHLNRYLDEPQTLTELNFRLDYFNTSTSKLMLDMIHKMETLKEKEGHDVTIRWYYRENDDDMMEIGEDFANLCRLPIEIIPYS</sequence>
<dbReference type="Proteomes" id="UP000611723">
    <property type="component" value="Unassembled WGS sequence"/>
</dbReference>
<protein>
    <submittedName>
        <fullName evidence="2">DUF1987 domain-containing protein</fullName>
    </submittedName>
</protein>
<organism evidence="2 3">
    <name type="scientific">Marivirga aurantiaca</name>
    <dbReference type="NCBI Taxonomy" id="2802615"/>
    <lineage>
        <taxon>Bacteria</taxon>
        <taxon>Pseudomonadati</taxon>
        <taxon>Bacteroidota</taxon>
        <taxon>Cytophagia</taxon>
        <taxon>Cytophagales</taxon>
        <taxon>Marivirgaceae</taxon>
        <taxon>Marivirga</taxon>
    </lineage>
</organism>
<reference evidence="2" key="1">
    <citation type="submission" date="2021-01" db="EMBL/GenBank/DDBJ databases">
        <title>Marivirga aurantiaca sp. nov., isolated from intertidal surface sediments.</title>
        <authorList>
            <person name="Zhang M."/>
        </authorList>
    </citation>
    <scope>NUCLEOTIDE SEQUENCE</scope>
    <source>
        <strain evidence="2">S37H4</strain>
    </source>
</reference>
<dbReference type="EMBL" id="JAEQBW010000005">
    <property type="protein sequence ID" value="MBK6265960.1"/>
    <property type="molecule type" value="Genomic_DNA"/>
</dbReference>
<feature type="domain" description="SiaC family regulatory phosphoprotein" evidence="1">
    <location>
        <begin position="5"/>
        <end position="123"/>
    </location>
</feature>
<name>A0A935C9B9_9BACT</name>
<evidence type="ECO:0000259" key="1">
    <source>
        <dbReference type="Pfam" id="PF09345"/>
    </source>
</evidence>
<accession>A0A935C9B9</accession>
<dbReference type="AlphaFoldDB" id="A0A935C9B9"/>